<keyword evidence="1" id="KW-1133">Transmembrane helix</keyword>
<keyword evidence="1" id="KW-0812">Transmembrane</keyword>
<reference evidence="3" key="2">
    <citation type="submission" date="2023-05" db="EMBL/GenBank/DDBJ databases">
        <authorList>
            <person name="Fouks B."/>
        </authorList>
    </citation>
    <scope>NUCLEOTIDE SEQUENCE</scope>
    <source>
        <strain evidence="3">Stay&amp;Tobe</strain>
        <tissue evidence="3">Testes</tissue>
    </source>
</reference>
<dbReference type="Pfam" id="PF00027">
    <property type="entry name" value="cNMP_binding"/>
    <property type="match status" value="1"/>
</dbReference>
<name>A0AAD7ZFM1_DIPPU</name>
<evidence type="ECO:0000313" key="3">
    <source>
        <dbReference type="EMBL" id="KAJ9579481.1"/>
    </source>
</evidence>
<dbReference type="Gene3D" id="1.10.287.630">
    <property type="entry name" value="Helix hairpin bin"/>
    <property type="match status" value="1"/>
</dbReference>
<protein>
    <recommendedName>
        <fullName evidence="2">Cyclic nucleotide-binding domain-containing protein</fullName>
    </recommendedName>
</protein>
<dbReference type="EMBL" id="JASPKZ010008394">
    <property type="protein sequence ID" value="KAJ9579481.1"/>
    <property type="molecule type" value="Genomic_DNA"/>
</dbReference>
<dbReference type="SUPFAM" id="SSF51206">
    <property type="entry name" value="cAMP-binding domain-like"/>
    <property type="match status" value="1"/>
</dbReference>
<dbReference type="AlphaFoldDB" id="A0AAD7ZFM1"/>
<keyword evidence="4" id="KW-1185">Reference proteome</keyword>
<dbReference type="GO" id="GO:0003254">
    <property type="term" value="P:regulation of membrane depolarization"/>
    <property type="evidence" value="ECO:0007669"/>
    <property type="project" value="TreeGrafter"/>
</dbReference>
<evidence type="ECO:0000313" key="4">
    <source>
        <dbReference type="Proteomes" id="UP001233999"/>
    </source>
</evidence>
<dbReference type="PANTHER" id="PTHR45689">
    <property type="entry name" value="I[[H]] CHANNEL, ISOFORM E"/>
    <property type="match status" value="1"/>
</dbReference>
<dbReference type="PANTHER" id="PTHR45689:SF14">
    <property type="entry name" value="CYCLIC NUCLEOTIDE-GATED CATION CHANNEL SUBUNIT A-LIKE PROTEIN"/>
    <property type="match status" value="1"/>
</dbReference>
<evidence type="ECO:0000259" key="2">
    <source>
        <dbReference type="PROSITE" id="PS50042"/>
    </source>
</evidence>
<dbReference type="PROSITE" id="PS50042">
    <property type="entry name" value="CNMP_BINDING_3"/>
    <property type="match status" value="1"/>
</dbReference>
<dbReference type="Proteomes" id="UP001233999">
    <property type="component" value="Unassembled WGS sequence"/>
</dbReference>
<organism evidence="3 4">
    <name type="scientific">Diploptera punctata</name>
    <name type="common">Pacific beetle cockroach</name>
    <dbReference type="NCBI Taxonomy" id="6984"/>
    <lineage>
        <taxon>Eukaryota</taxon>
        <taxon>Metazoa</taxon>
        <taxon>Ecdysozoa</taxon>
        <taxon>Arthropoda</taxon>
        <taxon>Hexapoda</taxon>
        <taxon>Insecta</taxon>
        <taxon>Pterygota</taxon>
        <taxon>Neoptera</taxon>
        <taxon>Polyneoptera</taxon>
        <taxon>Dictyoptera</taxon>
        <taxon>Blattodea</taxon>
        <taxon>Blaberoidea</taxon>
        <taxon>Blaberidae</taxon>
        <taxon>Diplopterinae</taxon>
        <taxon>Diploptera</taxon>
    </lineage>
</organism>
<reference evidence="3" key="1">
    <citation type="journal article" date="2023" name="IScience">
        <title>Live-bearing cockroach genome reveals convergent evolutionary mechanisms linked to viviparity in insects and beyond.</title>
        <authorList>
            <person name="Fouks B."/>
            <person name="Harrison M.C."/>
            <person name="Mikhailova A.A."/>
            <person name="Marchal E."/>
            <person name="English S."/>
            <person name="Carruthers M."/>
            <person name="Jennings E.C."/>
            <person name="Chiamaka E.L."/>
            <person name="Frigard R.A."/>
            <person name="Pippel M."/>
            <person name="Attardo G.M."/>
            <person name="Benoit J.B."/>
            <person name="Bornberg-Bauer E."/>
            <person name="Tobe S.S."/>
        </authorList>
    </citation>
    <scope>NUCLEOTIDE SEQUENCE</scope>
    <source>
        <strain evidence="3">Stay&amp;Tobe</strain>
    </source>
</reference>
<dbReference type="SMART" id="SM00100">
    <property type="entry name" value="cNMP"/>
    <property type="match status" value="1"/>
</dbReference>
<dbReference type="GO" id="GO:0035725">
    <property type="term" value="P:sodium ion transmembrane transport"/>
    <property type="evidence" value="ECO:0007669"/>
    <property type="project" value="TreeGrafter"/>
</dbReference>
<dbReference type="GO" id="GO:0005249">
    <property type="term" value="F:voltage-gated potassium channel activity"/>
    <property type="evidence" value="ECO:0007669"/>
    <property type="project" value="TreeGrafter"/>
</dbReference>
<proteinExistence type="predicted"/>
<feature type="transmembrane region" description="Helical" evidence="1">
    <location>
        <begin position="136"/>
        <end position="161"/>
    </location>
</feature>
<comment type="caution">
    <text evidence="3">The sequence shown here is derived from an EMBL/GenBank/DDBJ whole genome shotgun (WGS) entry which is preliminary data.</text>
</comment>
<accession>A0AAD7ZFM1</accession>
<dbReference type="Gene3D" id="2.60.120.10">
    <property type="entry name" value="Jelly Rolls"/>
    <property type="match status" value="1"/>
</dbReference>
<sequence>MRSLLEDYHVLTTSSAALDLTCTASSLLKIFRIKTLLKYLSQFAQLKGFEGHGLRVLKACVIVIIYVHWMACMHYFIPCMVYYHTSPERISDDSWIKVNKMYSASVWYQYASCLLRVISNMCNMNLPTVPIAIEDVILNCINLISGFMVIAYLVVVMLQWLQSRDAAVIKYMILMNQIEYYIIYRQLPKNLQQRLLAYYEHGYHRRYFKEQAISDLLSDILREEIRLHMCRKLIKNVLIFRGQPQSVINNIIKYLKLKIYLTNDDIIKAGTPGDCMYFVSTGTVALLTPAGRELGHMEDGAFFGEVTLITEENLHTACLVAASICELYRLDKVDFAVCIQPYESLYERIKTIAYDRKAQITTIN</sequence>
<feature type="domain" description="Cyclic nucleotide-binding" evidence="2">
    <location>
        <begin position="239"/>
        <end position="335"/>
    </location>
</feature>
<dbReference type="InterPro" id="IPR051413">
    <property type="entry name" value="K/Na_HCN_channel"/>
</dbReference>
<dbReference type="InterPro" id="IPR018490">
    <property type="entry name" value="cNMP-bd_dom_sf"/>
</dbReference>
<dbReference type="GO" id="GO:0098855">
    <property type="term" value="C:HCN channel complex"/>
    <property type="evidence" value="ECO:0007669"/>
    <property type="project" value="TreeGrafter"/>
</dbReference>
<evidence type="ECO:0000256" key="1">
    <source>
        <dbReference type="SAM" id="Phobius"/>
    </source>
</evidence>
<dbReference type="InterPro" id="IPR018488">
    <property type="entry name" value="cNMP-bd_CS"/>
</dbReference>
<keyword evidence="1" id="KW-0472">Membrane</keyword>
<dbReference type="InterPro" id="IPR000595">
    <property type="entry name" value="cNMP-bd_dom"/>
</dbReference>
<feature type="transmembrane region" description="Helical" evidence="1">
    <location>
        <begin position="56"/>
        <end position="77"/>
    </location>
</feature>
<dbReference type="CDD" id="cd00038">
    <property type="entry name" value="CAP_ED"/>
    <property type="match status" value="1"/>
</dbReference>
<dbReference type="InterPro" id="IPR014710">
    <property type="entry name" value="RmlC-like_jellyroll"/>
</dbReference>
<gene>
    <name evidence="3" type="ORF">L9F63_024413</name>
</gene>
<dbReference type="SUPFAM" id="SSF81324">
    <property type="entry name" value="Voltage-gated potassium channels"/>
    <property type="match status" value="1"/>
</dbReference>
<dbReference type="PROSITE" id="PS00888">
    <property type="entry name" value="CNMP_BINDING_1"/>
    <property type="match status" value="1"/>
</dbReference>